<dbReference type="GO" id="GO:0005794">
    <property type="term" value="C:Golgi apparatus"/>
    <property type="evidence" value="ECO:0000318"/>
    <property type="project" value="GO_Central"/>
</dbReference>
<evidence type="ECO:0000256" key="4">
    <source>
        <dbReference type="ARBA" id="ARBA00022968"/>
    </source>
</evidence>
<sequence length="422" mass="49243">MKPLAPSQKGYCAPMVAAVTLLFLSFFGSVLCSENDKFPALNLSKPSHQEFVQKPFTSSEVSKVQETFKDDKCQETCDIFTGKWVLDYKRHPQYKQDECQFLGDWENCIKNGRPDSLFQKWRWQPRDCNLPKFKAKRLLKKLKGKRLIFVGDSVHNNQWNSLVCMVQSAIPSGKKRIDYSGYPYVFRIEDHRNATIEFYWSPFLVESSSDPPPMRDGKTISVIMPESIAKHGDYWKHADYLIFDSYAWWVKHPTVRVLRGSFDKGDTKYDEIEQHIAYERALRTWANFVEQNVDPSRTTIFFSTMFPQHYRSAEWNDPKATNCWKEILPIMDNSRPLNISTDMRFFRIAEKVTKSMKVAVHFLNITTLSEYRKDAHMSIYTNNQDPKQKDNPADGADCVHWCLPGVPDTWNELLYAHLITHS</sequence>
<accession>B9SQN8</accession>
<dbReference type="InterPro" id="IPR026057">
    <property type="entry name" value="TBL_C"/>
</dbReference>
<dbReference type="OrthoDB" id="1932925at2759"/>
<evidence type="ECO:0000256" key="5">
    <source>
        <dbReference type="ARBA" id="ARBA00022989"/>
    </source>
</evidence>
<dbReference type="EMBL" id="EQ974089">
    <property type="protein sequence ID" value="EEF34065.1"/>
    <property type="molecule type" value="Genomic_DNA"/>
</dbReference>
<dbReference type="eggNOG" id="ENOG502QUBK">
    <property type="taxonomic scope" value="Eukaryota"/>
</dbReference>
<evidence type="ECO:0000259" key="9">
    <source>
        <dbReference type="Pfam" id="PF14416"/>
    </source>
</evidence>
<dbReference type="Pfam" id="PF13839">
    <property type="entry name" value="PC-Esterase"/>
    <property type="match status" value="1"/>
</dbReference>
<protein>
    <submittedName>
        <fullName evidence="10">Uncharacterized protein</fullName>
    </submittedName>
</protein>
<comment type="similarity">
    <text evidence="2">Belongs to the PC-esterase family. TBL subfamily.</text>
</comment>
<dbReference type="PANTHER" id="PTHR32285">
    <property type="entry name" value="PROTEIN TRICHOME BIREFRINGENCE-LIKE 9-RELATED"/>
    <property type="match status" value="1"/>
</dbReference>
<dbReference type="InParanoid" id="B9SQN8"/>
<feature type="domain" description="Trichome birefringence-like N-terminal" evidence="9">
    <location>
        <begin position="75"/>
        <end position="129"/>
    </location>
</feature>
<feature type="signal peptide" evidence="7">
    <location>
        <begin position="1"/>
        <end position="32"/>
    </location>
</feature>
<gene>
    <name evidence="10" type="ORF">RCOM_0838240</name>
</gene>
<dbReference type="KEGG" id="rcu:8265368"/>
<evidence type="ECO:0000256" key="3">
    <source>
        <dbReference type="ARBA" id="ARBA00022692"/>
    </source>
</evidence>
<keyword evidence="11" id="KW-1185">Reference proteome</keyword>
<dbReference type="GO" id="GO:0016020">
    <property type="term" value="C:membrane"/>
    <property type="evidence" value="ECO:0007669"/>
    <property type="project" value="UniProtKB-SubCell"/>
</dbReference>
<dbReference type="GO" id="GO:0016413">
    <property type="term" value="F:O-acetyltransferase activity"/>
    <property type="evidence" value="ECO:0000318"/>
    <property type="project" value="GO_Central"/>
</dbReference>
<reference evidence="11" key="1">
    <citation type="journal article" date="2010" name="Nat. Biotechnol.">
        <title>Draft genome sequence of the oilseed species Ricinus communis.</title>
        <authorList>
            <person name="Chan A.P."/>
            <person name="Crabtree J."/>
            <person name="Zhao Q."/>
            <person name="Lorenzi H."/>
            <person name="Orvis J."/>
            <person name="Puiu D."/>
            <person name="Melake-Berhan A."/>
            <person name="Jones K.M."/>
            <person name="Redman J."/>
            <person name="Chen G."/>
            <person name="Cahoon E.B."/>
            <person name="Gedil M."/>
            <person name="Stanke M."/>
            <person name="Haas B.J."/>
            <person name="Wortman J.R."/>
            <person name="Fraser-Liggett C.M."/>
            <person name="Ravel J."/>
            <person name="Rabinowicz P.D."/>
        </authorList>
    </citation>
    <scope>NUCLEOTIDE SEQUENCE [LARGE SCALE GENOMIC DNA]</scope>
    <source>
        <strain evidence="11">cv. Hale</strain>
    </source>
</reference>
<organism evidence="10 11">
    <name type="scientific">Ricinus communis</name>
    <name type="common">Castor bean</name>
    <dbReference type="NCBI Taxonomy" id="3988"/>
    <lineage>
        <taxon>Eukaryota</taxon>
        <taxon>Viridiplantae</taxon>
        <taxon>Streptophyta</taxon>
        <taxon>Embryophyta</taxon>
        <taxon>Tracheophyta</taxon>
        <taxon>Spermatophyta</taxon>
        <taxon>Magnoliopsida</taxon>
        <taxon>eudicotyledons</taxon>
        <taxon>Gunneridae</taxon>
        <taxon>Pentapetalae</taxon>
        <taxon>rosids</taxon>
        <taxon>fabids</taxon>
        <taxon>Malpighiales</taxon>
        <taxon>Euphorbiaceae</taxon>
        <taxon>Acalyphoideae</taxon>
        <taxon>Acalypheae</taxon>
        <taxon>Ricinus</taxon>
    </lineage>
</organism>
<evidence type="ECO:0000256" key="2">
    <source>
        <dbReference type="ARBA" id="ARBA00007727"/>
    </source>
</evidence>
<keyword evidence="6" id="KW-0472">Membrane</keyword>
<dbReference type="STRING" id="3988.B9SQN8"/>
<evidence type="ECO:0000256" key="6">
    <source>
        <dbReference type="ARBA" id="ARBA00023136"/>
    </source>
</evidence>
<dbReference type="InterPro" id="IPR029962">
    <property type="entry name" value="TBL"/>
</dbReference>
<dbReference type="AlphaFoldDB" id="B9SQN8"/>
<proteinExistence type="inferred from homology"/>
<comment type="subcellular location">
    <subcellularLocation>
        <location evidence="1">Membrane</location>
        <topology evidence="1">Single-pass membrane protein</topology>
    </subcellularLocation>
</comment>
<feature type="domain" description="Trichome birefringence-like C-terminal" evidence="8">
    <location>
        <begin position="130"/>
        <end position="416"/>
    </location>
</feature>
<evidence type="ECO:0000259" key="8">
    <source>
        <dbReference type="Pfam" id="PF13839"/>
    </source>
</evidence>
<keyword evidence="4" id="KW-0735">Signal-anchor</keyword>
<evidence type="ECO:0000313" key="11">
    <source>
        <dbReference type="Proteomes" id="UP000008311"/>
    </source>
</evidence>
<evidence type="ECO:0000256" key="7">
    <source>
        <dbReference type="SAM" id="SignalP"/>
    </source>
</evidence>
<evidence type="ECO:0000313" key="10">
    <source>
        <dbReference type="EMBL" id="EEF34065.1"/>
    </source>
</evidence>
<dbReference type="PANTHER" id="PTHR32285:SF157">
    <property type="entry name" value="PROTEIN TRICHOME BIREFRINGENCE-LIKE 30"/>
    <property type="match status" value="1"/>
</dbReference>
<evidence type="ECO:0000256" key="1">
    <source>
        <dbReference type="ARBA" id="ARBA00004167"/>
    </source>
</evidence>
<dbReference type="InterPro" id="IPR025846">
    <property type="entry name" value="TBL_N"/>
</dbReference>
<keyword evidence="7" id="KW-0732">Signal</keyword>
<feature type="chain" id="PRO_5002889575" evidence="7">
    <location>
        <begin position="33"/>
        <end position="422"/>
    </location>
</feature>
<dbReference type="Proteomes" id="UP000008311">
    <property type="component" value="Unassembled WGS sequence"/>
</dbReference>
<name>B9SQN8_RICCO</name>
<keyword evidence="3" id="KW-0812">Transmembrane</keyword>
<keyword evidence="5" id="KW-1133">Transmembrane helix</keyword>
<dbReference type="Pfam" id="PF14416">
    <property type="entry name" value="PMR5N"/>
    <property type="match status" value="1"/>
</dbReference>